<dbReference type="InterPro" id="IPR050452">
    <property type="entry name" value="Metacaspase"/>
</dbReference>
<dbReference type="Pfam" id="PF00656">
    <property type="entry name" value="Peptidase_C14"/>
    <property type="match status" value="1"/>
</dbReference>
<dbReference type="InterPro" id="IPR029030">
    <property type="entry name" value="Caspase-like_dom_sf"/>
</dbReference>
<sequence length="925" mass="100075">MFAMARSFHSVDLNAFREIASAFPFTRRITEVHLHHTWRPRQSDYRGLATIQSMWRHHTQNNGWSDIAQHVTIAPRGEIWLCRNFNAAPASSSGFNGNASAGPFMIEMIGDFDVGQETITKEQKQATLGVISAIQMRFNLAPQDMKFHSEMSGKTCPGTSFDKAEWIGEVAAMTAAGGNPRSSKALFADQFRRGASLIQDLLALPQAVDDMATAEHVVGYEMFEAEEPGGRGGSLSGAEPSPQMIEALSDHVVNLERGSFSDSGRIGTTKADVDRLFEERIPKEIAAAKARKEPARLLFYAHGGLVSEKNALHGAFKQLRFWRENKVYPVFFIWETGLAETIRQLMTGTVDRIRGGARGPFDFLLNAPIEELVRGAGGRIVWDGMKSSAERASGDGGGAAYVAAKAAALAKKHGDDLEIHVVGHSAGSIFHAYFLSALANSGASVKTAHFLAPAIRNDLFHQRVAPLLGKNVGPLTIFTMRKQREKDDTVTPVYRQSLLYLIYEALEERRKTDILGLEISLRGDKLASDIFGLRGMPSELGEVVWAPSNGSDFGSASDSCTHGGFDDDAATMNSVVRRVLDRRNGEPIFPLEDGGARVASNDLWDGQLDVSAQVEEALARLSFTPIGSSPAGTSVQPATPVATRPVVGARRALCIGINDYRYISPLRGCLADAKLWAQTLEALGYTAQILPQEAATAAGIRARVTSFVAAARAGDDLVLQFAGHGTQLEDLSGDEAEEGAAVGEIKDECLCAIDCGSDDDGLVIDDELRIIFSGLADGASLTCFFDCCHSGTISRVHARALSATRLGARGGTAESDLRARYVDPTPAMKHAYARRSAQLRRSGSRAPFIQRDVSFSACTSQELAYESNGQGEFTLQATSIISEGIGVTSNSAFLDRILQRFGEVRRQSPVLDCAPEKRSAYFLSL</sequence>
<dbReference type="InterPro" id="IPR029058">
    <property type="entry name" value="AB_hydrolase_fold"/>
</dbReference>
<evidence type="ECO:0000313" key="3">
    <source>
        <dbReference type="EMBL" id="BAT26860.1"/>
    </source>
</evidence>
<dbReference type="GO" id="GO:0008745">
    <property type="term" value="F:N-acetylmuramoyl-L-alanine amidase activity"/>
    <property type="evidence" value="ECO:0007669"/>
    <property type="project" value="InterPro"/>
</dbReference>
<feature type="domain" description="Peptidase C14 caspase" evidence="1">
    <location>
        <begin position="650"/>
        <end position="913"/>
    </location>
</feature>
<dbReference type="Gene3D" id="3.40.80.10">
    <property type="entry name" value="Peptidoglycan recognition protein-like"/>
    <property type="match status" value="1"/>
</dbReference>
<name>A0A0P0YZ00_9HYPH</name>
<dbReference type="InterPro" id="IPR036505">
    <property type="entry name" value="Amidase/PGRP_sf"/>
</dbReference>
<dbReference type="SUPFAM" id="SSF52129">
    <property type="entry name" value="Caspase-like"/>
    <property type="match status" value="1"/>
</dbReference>
<protein>
    <submittedName>
        <fullName evidence="3">Caspase domain protein</fullName>
    </submittedName>
</protein>
<accession>A0A0P0YZ00</accession>
<dbReference type="CDD" id="cd06583">
    <property type="entry name" value="PGRP"/>
    <property type="match status" value="1"/>
</dbReference>
<dbReference type="Pfam" id="PF01510">
    <property type="entry name" value="Amidase_2"/>
    <property type="match status" value="1"/>
</dbReference>
<dbReference type="SUPFAM" id="SSF53474">
    <property type="entry name" value="alpha/beta-Hydrolases"/>
    <property type="match status" value="1"/>
</dbReference>
<dbReference type="InterPro" id="IPR011600">
    <property type="entry name" value="Pept_C14_caspase"/>
</dbReference>
<evidence type="ECO:0000259" key="2">
    <source>
        <dbReference type="Pfam" id="PF01510"/>
    </source>
</evidence>
<dbReference type="AlphaFoldDB" id="A0A0P0YZ00"/>
<dbReference type="PANTHER" id="PTHR48104">
    <property type="entry name" value="METACASPASE-4"/>
    <property type="match status" value="1"/>
</dbReference>
<dbReference type="GO" id="GO:0006508">
    <property type="term" value="P:proteolysis"/>
    <property type="evidence" value="ECO:0007669"/>
    <property type="project" value="InterPro"/>
</dbReference>
<evidence type="ECO:0000259" key="1">
    <source>
        <dbReference type="Pfam" id="PF00656"/>
    </source>
</evidence>
<proteinExistence type="predicted"/>
<dbReference type="GO" id="GO:0005737">
    <property type="term" value="C:cytoplasm"/>
    <property type="evidence" value="ECO:0007669"/>
    <property type="project" value="TreeGrafter"/>
</dbReference>
<dbReference type="GO" id="GO:0004197">
    <property type="term" value="F:cysteine-type endopeptidase activity"/>
    <property type="evidence" value="ECO:0007669"/>
    <property type="project" value="InterPro"/>
</dbReference>
<feature type="domain" description="N-acetylmuramoyl-L-alanine amidase" evidence="2">
    <location>
        <begin position="27"/>
        <end position="158"/>
    </location>
</feature>
<organism evidence="3">
    <name type="scientific">Aurantimonas coralicida</name>
    <dbReference type="NCBI Taxonomy" id="182270"/>
    <lineage>
        <taxon>Bacteria</taxon>
        <taxon>Pseudomonadati</taxon>
        <taxon>Pseudomonadota</taxon>
        <taxon>Alphaproteobacteria</taxon>
        <taxon>Hyphomicrobiales</taxon>
        <taxon>Aurantimonadaceae</taxon>
        <taxon>Aurantimonas</taxon>
    </lineage>
</organism>
<dbReference type="PANTHER" id="PTHR48104:SF30">
    <property type="entry name" value="METACASPASE-1"/>
    <property type="match status" value="1"/>
</dbReference>
<dbReference type="InterPro" id="IPR002502">
    <property type="entry name" value="Amidase_domain"/>
</dbReference>
<dbReference type="Gene3D" id="3.40.50.1460">
    <property type="match status" value="1"/>
</dbReference>
<dbReference type="EMBL" id="LC066374">
    <property type="protein sequence ID" value="BAT26860.1"/>
    <property type="molecule type" value="Genomic_DNA"/>
</dbReference>
<reference evidence="3" key="1">
    <citation type="journal article" date="2015" name="Proc. Natl. Acad. Sci. U.S.A.">
        <title>Bacterial clade with the ribosomal RNA operon on a small plasmid rather than the chromosome.</title>
        <authorList>
            <person name="Anda M."/>
            <person name="Ohtsubo Y."/>
            <person name="Okubo T."/>
            <person name="Sugawara M."/>
            <person name="Nagata Y."/>
            <person name="Tsuda M."/>
            <person name="Minamisawa K."/>
            <person name="Mitsui H."/>
        </authorList>
    </citation>
    <scope>NUCLEOTIDE SEQUENCE</scope>
    <source>
        <strain evidence="3">DSM 14790</strain>
    </source>
</reference>
<dbReference type="GO" id="GO:0009253">
    <property type="term" value="P:peptidoglycan catabolic process"/>
    <property type="evidence" value="ECO:0007669"/>
    <property type="project" value="InterPro"/>
</dbReference>
<dbReference type="SUPFAM" id="SSF55846">
    <property type="entry name" value="N-acetylmuramoyl-L-alanine amidase-like"/>
    <property type="match status" value="1"/>
</dbReference>